<evidence type="ECO:0000259" key="9">
    <source>
        <dbReference type="Pfam" id="PF01490"/>
    </source>
</evidence>
<feature type="transmembrane region" description="Helical" evidence="8">
    <location>
        <begin position="320"/>
        <end position="344"/>
    </location>
</feature>
<feature type="compositionally biased region" description="Basic and acidic residues" evidence="7">
    <location>
        <begin position="651"/>
        <end position="662"/>
    </location>
</feature>
<sequence length="865" mass="96747">MDNQSGHVMTLANSIIGVSILAMPYCFKQCGIVLSVFILLISSIISRLACHFLLKSAIIARRKTFEFLAFHIFGSMGKLAIEIGIIGFLLGTCIAFFVVMGDLGPEIIAEMTGIYTTNTMRTSILMALALFCVLPSDCYETWTIIFEAVPHIFSGDWYSNVTFWRPAGIMQCLPIFSMALFCQTQLFEIYQALPNATLEKMNNVVRVAVNICTWVYIFVGIFGYIAFSHKQFTGNILLSFAPSLMTDVMKIGFVLSVAFSFPLVIFPCRASLYSLLYKEGYSVHEGMSNYIPEGKFKGLTMLIVFISLIVGIMIPNIELVLGLVGSTIGVMICVLFPVTCFICISPKNTNERILAQLMLMIGIFVMVLGTYKNLYSLDRLQPNTVTISSIKNMNQLDLNPAKAGDIVEALKDVVEKATTMKLVNVEKSIVNEPVKVDTTTLKIIEGLKEVRHEPPQPIEPQEEVEVKKVEVKGEDAVKPPTSLPVEKVTNKLPDKIPVDAEQAKPEAKPVKDVANESKIDEVDVEAIKRRQGILIDTIQKQSEVQKEIVEQQKKLLEVIQNQQKNAEETDIHKVNEEKVKAMKQIQSIALKAIEKIMREEVQKNIEAKVEQNVNEKVESNIIEIKIEQNEDKKESLLVQNQEGKPVNSAENKVDTGVKKHEQEIPVNKPEIIIAPRSNLGDIVANQENPLPLNEKKNVPELSKNVEPKQEKKYNIPETGAVANEGNEEKKQSEPKNVPIIKDQKNAAQPILNQNKSNENIVAKNKLSNPEPIDNNKAPPLSNDNVNNTAPLFLKLGKSEPKKPENELKKMVPLPLVVSINPKKEVNLSKVEPPVIDLKEAIKPQENMEQLQVIRRDILMAKARRR</sequence>
<keyword evidence="5 8" id="KW-1133">Transmembrane helix</keyword>
<feature type="domain" description="Amino acid transporter transmembrane" evidence="9">
    <location>
        <begin position="124"/>
        <end position="372"/>
    </location>
</feature>
<keyword evidence="11" id="KW-1185">Reference proteome</keyword>
<feature type="transmembrane region" description="Helical" evidence="8">
    <location>
        <begin position="203"/>
        <end position="227"/>
    </location>
</feature>
<evidence type="ECO:0000256" key="5">
    <source>
        <dbReference type="ARBA" id="ARBA00022989"/>
    </source>
</evidence>
<feature type="transmembrane region" description="Helical" evidence="8">
    <location>
        <begin position="31"/>
        <end position="54"/>
    </location>
</feature>
<evidence type="ECO:0000256" key="8">
    <source>
        <dbReference type="SAM" id="Phobius"/>
    </source>
</evidence>
<dbReference type="PANTHER" id="PTHR22950">
    <property type="entry name" value="AMINO ACID TRANSPORTER"/>
    <property type="match status" value="1"/>
</dbReference>
<keyword evidence="6 8" id="KW-0472">Membrane</keyword>
<dbReference type="AlphaFoldDB" id="A0AAV8XPZ0"/>
<proteinExistence type="predicted"/>
<feature type="region of interest" description="Disordered" evidence="7">
    <location>
        <begin position="639"/>
        <end position="662"/>
    </location>
</feature>
<keyword evidence="3 8" id="KW-0812">Transmembrane</keyword>
<name>A0AAV8XPZ0_9CUCU</name>
<dbReference type="InterPro" id="IPR013057">
    <property type="entry name" value="AA_transpt_TM"/>
</dbReference>
<dbReference type="PANTHER" id="PTHR22950:SF646">
    <property type="entry name" value="SODIUM-COUPLED NEUTRAL AMINO ACID TRANSPORTER 10-RELATED"/>
    <property type="match status" value="1"/>
</dbReference>
<evidence type="ECO:0000313" key="11">
    <source>
        <dbReference type="Proteomes" id="UP001162162"/>
    </source>
</evidence>
<comment type="subcellular location">
    <subcellularLocation>
        <location evidence="1">Membrane</location>
        <topology evidence="1">Multi-pass membrane protein</topology>
    </subcellularLocation>
</comment>
<evidence type="ECO:0000256" key="4">
    <source>
        <dbReference type="ARBA" id="ARBA00022970"/>
    </source>
</evidence>
<feature type="compositionally biased region" description="Basic and acidic residues" evidence="7">
    <location>
        <begin position="693"/>
        <end position="714"/>
    </location>
</feature>
<feature type="transmembrane region" description="Helical" evidence="8">
    <location>
        <begin position="79"/>
        <end position="101"/>
    </location>
</feature>
<gene>
    <name evidence="10" type="ORF">NQ318_009221</name>
</gene>
<evidence type="ECO:0000256" key="3">
    <source>
        <dbReference type="ARBA" id="ARBA00022692"/>
    </source>
</evidence>
<evidence type="ECO:0000256" key="7">
    <source>
        <dbReference type="SAM" id="MobiDB-lite"/>
    </source>
</evidence>
<organism evidence="10 11">
    <name type="scientific">Aromia moschata</name>
    <dbReference type="NCBI Taxonomy" id="1265417"/>
    <lineage>
        <taxon>Eukaryota</taxon>
        <taxon>Metazoa</taxon>
        <taxon>Ecdysozoa</taxon>
        <taxon>Arthropoda</taxon>
        <taxon>Hexapoda</taxon>
        <taxon>Insecta</taxon>
        <taxon>Pterygota</taxon>
        <taxon>Neoptera</taxon>
        <taxon>Endopterygota</taxon>
        <taxon>Coleoptera</taxon>
        <taxon>Polyphaga</taxon>
        <taxon>Cucujiformia</taxon>
        <taxon>Chrysomeloidea</taxon>
        <taxon>Cerambycidae</taxon>
        <taxon>Cerambycinae</taxon>
        <taxon>Callichromatini</taxon>
        <taxon>Aromia</taxon>
    </lineage>
</organism>
<evidence type="ECO:0000313" key="10">
    <source>
        <dbReference type="EMBL" id="KAJ8940428.1"/>
    </source>
</evidence>
<keyword evidence="2" id="KW-0813">Transport</keyword>
<feature type="transmembrane region" description="Helical" evidence="8">
    <location>
        <begin position="251"/>
        <end position="276"/>
    </location>
</feature>
<accession>A0AAV8XPZ0</accession>
<dbReference type="GO" id="GO:0015179">
    <property type="term" value="F:L-amino acid transmembrane transporter activity"/>
    <property type="evidence" value="ECO:0007669"/>
    <property type="project" value="TreeGrafter"/>
</dbReference>
<feature type="transmembrane region" description="Helical" evidence="8">
    <location>
        <begin position="353"/>
        <end position="371"/>
    </location>
</feature>
<dbReference type="GO" id="GO:0016020">
    <property type="term" value="C:membrane"/>
    <property type="evidence" value="ECO:0007669"/>
    <property type="project" value="UniProtKB-SubCell"/>
</dbReference>
<protein>
    <recommendedName>
        <fullName evidence="9">Amino acid transporter transmembrane domain-containing protein</fullName>
    </recommendedName>
</protein>
<reference evidence="10" key="1">
    <citation type="journal article" date="2023" name="Insect Mol. Biol.">
        <title>Genome sequencing provides insights into the evolution of gene families encoding plant cell wall-degrading enzymes in longhorned beetles.</title>
        <authorList>
            <person name="Shin N.R."/>
            <person name="Okamura Y."/>
            <person name="Kirsch R."/>
            <person name="Pauchet Y."/>
        </authorList>
    </citation>
    <scope>NUCLEOTIDE SEQUENCE</scope>
    <source>
        <strain evidence="10">AMC_N1</strain>
    </source>
</reference>
<dbReference type="Pfam" id="PF01490">
    <property type="entry name" value="Aa_trans"/>
    <property type="match status" value="1"/>
</dbReference>
<dbReference type="Proteomes" id="UP001162162">
    <property type="component" value="Unassembled WGS sequence"/>
</dbReference>
<feature type="transmembrane region" description="Helical" evidence="8">
    <location>
        <begin position="163"/>
        <end position="182"/>
    </location>
</feature>
<evidence type="ECO:0000256" key="1">
    <source>
        <dbReference type="ARBA" id="ARBA00004141"/>
    </source>
</evidence>
<feature type="compositionally biased region" description="Polar residues" evidence="7">
    <location>
        <begin position="750"/>
        <end position="759"/>
    </location>
</feature>
<comment type="caution">
    <text evidence="10">The sequence shown here is derived from an EMBL/GenBank/DDBJ whole genome shotgun (WGS) entry which is preliminary data.</text>
</comment>
<feature type="region of interest" description="Disordered" evidence="7">
    <location>
        <begin position="687"/>
        <end position="785"/>
    </location>
</feature>
<feature type="transmembrane region" description="Helical" evidence="8">
    <location>
        <begin position="7"/>
        <end position="25"/>
    </location>
</feature>
<dbReference type="EMBL" id="JAPWTK010000432">
    <property type="protein sequence ID" value="KAJ8940428.1"/>
    <property type="molecule type" value="Genomic_DNA"/>
</dbReference>
<evidence type="ECO:0000256" key="2">
    <source>
        <dbReference type="ARBA" id="ARBA00022448"/>
    </source>
</evidence>
<feature type="transmembrane region" description="Helical" evidence="8">
    <location>
        <begin position="296"/>
        <end position="314"/>
    </location>
</feature>
<keyword evidence="4" id="KW-0029">Amino-acid transport</keyword>
<evidence type="ECO:0000256" key="6">
    <source>
        <dbReference type="ARBA" id="ARBA00023136"/>
    </source>
</evidence>